<reference evidence="6 7" key="1">
    <citation type="submission" date="2018-03" db="EMBL/GenBank/DDBJ databases">
        <title>Genomic Encyclopedia of Archaeal and Bacterial Type Strains, Phase II (KMG-II): from individual species to whole genera.</title>
        <authorList>
            <person name="Goeker M."/>
        </authorList>
    </citation>
    <scope>NUCLEOTIDE SEQUENCE [LARGE SCALE GENOMIC DNA]</scope>
    <source>
        <strain evidence="6 7">DSM 25027</strain>
    </source>
</reference>
<keyword evidence="2 4" id="KW-0479">Metal-binding</keyword>
<dbReference type="OrthoDB" id="196738at2"/>
<dbReference type="RefSeq" id="WP_106145715.1">
    <property type="nucleotide sequence ID" value="NZ_PVYX01000002.1"/>
</dbReference>
<feature type="domain" description="Cytochrome c" evidence="5">
    <location>
        <begin position="38"/>
        <end position="147"/>
    </location>
</feature>
<gene>
    <name evidence="6" type="ORF">CLV81_2839</name>
</gene>
<comment type="caution">
    <text evidence="6">The sequence shown here is derived from an EMBL/GenBank/DDBJ whole genome shotgun (WGS) entry which is preliminary data.</text>
</comment>
<evidence type="ECO:0000313" key="6">
    <source>
        <dbReference type="EMBL" id="PRX54438.1"/>
    </source>
</evidence>
<sequence length="157" mass="18568">MKIAKKIGIFLLIVFVGMQFYRPEKNLAENDYVTAFVQETKPSQEVQKILENACYDCHSANTRYPWYSNIAPISYWMNGHIEEGKEHLDFSEWPNLTAKKKDHKLDEFIEYVENGEMPLKEYTWTHKDARLTEDQIKALMDWATEARTRYQVAQIPN</sequence>
<organism evidence="6 7">
    <name type="scientific">Flagellimonas meridianipacifica</name>
    <dbReference type="NCBI Taxonomy" id="1080225"/>
    <lineage>
        <taxon>Bacteria</taxon>
        <taxon>Pseudomonadati</taxon>
        <taxon>Bacteroidota</taxon>
        <taxon>Flavobacteriia</taxon>
        <taxon>Flavobacteriales</taxon>
        <taxon>Flavobacteriaceae</taxon>
        <taxon>Flagellimonas</taxon>
    </lineage>
</organism>
<dbReference type="PROSITE" id="PS51007">
    <property type="entry name" value="CYTC"/>
    <property type="match status" value="1"/>
</dbReference>
<dbReference type="GO" id="GO:0020037">
    <property type="term" value="F:heme binding"/>
    <property type="evidence" value="ECO:0007669"/>
    <property type="project" value="InterPro"/>
</dbReference>
<evidence type="ECO:0000256" key="1">
    <source>
        <dbReference type="ARBA" id="ARBA00022617"/>
    </source>
</evidence>
<dbReference type="GO" id="GO:0046872">
    <property type="term" value="F:metal ion binding"/>
    <property type="evidence" value="ECO:0007669"/>
    <property type="project" value="UniProtKB-KW"/>
</dbReference>
<dbReference type="Proteomes" id="UP000237640">
    <property type="component" value="Unassembled WGS sequence"/>
</dbReference>
<dbReference type="SMART" id="SM01235">
    <property type="entry name" value="Haem_bd"/>
    <property type="match status" value="1"/>
</dbReference>
<dbReference type="Pfam" id="PF14376">
    <property type="entry name" value="Haem_bd"/>
    <property type="match status" value="1"/>
</dbReference>
<evidence type="ECO:0000259" key="5">
    <source>
        <dbReference type="PROSITE" id="PS51007"/>
    </source>
</evidence>
<dbReference type="InterPro" id="IPR036909">
    <property type="entry name" value="Cyt_c-like_dom_sf"/>
</dbReference>
<dbReference type="InterPro" id="IPR009056">
    <property type="entry name" value="Cyt_c-like_dom"/>
</dbReference>
<dbReference type="Gene3D" id="1.10.760.10">
    <property type="entry name" value="Cytochrome c-like domain"/>
    <property type="match status" value="1"/>
</dbReference>
<name>A0A2T0MAC8_9FLAO</name>
<evidence type="ECO:0000256" key="3">
    <source>
        <dbReference type="ARBA" id="ARBA00023004"/>
    </source>
</evidence>
<accession>A0A2T0MAC8</accession>
<dbReference type="GO" id="GO:0009055">
    <property type="term" value="F:electron transfer activity"/>
    <property type="evidence" value="ECO:0007669"/>
    <property type="project" value="InterPro"/>
</dbReference>
<keyword evidence="3 4" id="KW-0408">Iron</keyword>
<evidence type="ECO:0000313" key="7">
    <source>
        <dbReference type="Proteomes" id="UP000237640"/>
    </source>
</evidence>
<protein>
    <submittedName>
        <fullName evidence="6">Heme-binding protein</fullName>
    </submittedName>
</protein>
<dbReference type="AlphaFoldDB" id="A0A2T0MAC8"/>
<dbReference type="EMBL" id="PVYX01000002">
    <property type="protein sequence ID" value="PRX54438.1"/>
    <property type="molecule type" value="Genomic_DNA"/>
</dbReference>
<dbReference type="InterPro" id="IPR025992">
    <property type="entry name" value="Haem-bd"/>
</dbReference>
<evidence type="ECO:0000256" key="4">
    <source>
        <dbReference type="PROSITE-ProRule" id="PRU00433"/>
    </source>
</evidence>
<proteinExistence type="predicted"/>
<keyword evidence="1 4" id="KW-0349">Heme</keyword>
<dbReference type="SUPFAM" id="SSF46626">
    <property type="entry name" value="Cytochrome c"/>
    <property type="match status" value="1"/>
</dbReference>
<keyword evidence="7" id="KW-1185">Reference proteome</keyword>
<evidence type="ECO:0000256" key="2">
    <source>
        <dbReference type="ARBA" id="ARBA00022723"/>
    </source>
</evidence>